<evidence type="ECO:0000313" key="2">
    <source>
        <dbReference type="EMBL" id="EPD27023.1"/>
    </source>
</evidence>
<evidence type="ECO:0000313" key="3">
    <source>
        <dbReference type="Proteomes" id="UP000014393"/>
    </source>
</evidence>
<name>S2VHV0_9ACTO</name>
<dbReference type="EMBL" id="AGWM01000010">
    <property type="protein sequence ID" value="EPD27023.1"/>
    <property type="molecule type" value="Genomic_DNA"/>
</dbReference>
<organism evidence="2 3">
    <name type="scientific">Actinotignum schaalii FB123-CNA-2</name>
    <dbReference type="NCBI Taxonomy" id="883067"/>
    <lineage>
        <taxon>Bacteria</taxon>
        <taxon>Bacillati</taxon>
        <taxon>Actinomycetota</taxon>
        <taxon>Actinomycetes</taxon>
        <taxon>Actinomycetales</taxon>
        <taxon>Actinomycetaceae</taxon>
        <taxon>Actinotignum</taxon>
    </lineage>
</organism>
<comment type="caution">
    <text evidence="2">The sequence shown here is derived from an EMBL/GenBank/DDBJ whole genome shotgun (WGS) entry which is preliminary data.</text>
</comment>
<dbReference type="Proteomes" id="UP000014393">
    <property type="component" value="Unassembled WGS sequence"/>
</dbReference>
<sequence length="36" mass="3785">MPSELLVTANQSQADSGSYASQTDQALARSSQINTN</sequence>
<proteinExistence type="predicted"/>
<gene>
    <name evidence="2" type="ORF">HMPREF9237_00958</name>
</gene>
<evidence type="ECO:0000256" key="1">
    <source>
        <dbReference type="SAM" id="MobiDB-lite"/>
    </source>
</evidence>
<reference evidence="2 3" key="1">
    <citation type="submission" date="2013-05" db="EMBL/GenBank/DDBJ databases">
        <title>The Genome Sequence of Actinobaculum schaalii FB123-CNA2.</title>
        <authorList>
            <consortium name="The Broad Institute Genomics Platform"/>
            <person name="Earl A."/>
            <person name="Ward D."/>
            <person name="Feldgarden M."/>
            <person name="Gevers D."/>
            <person name="Saerens B."/>
            <person name="Vaneechoutte M."/>
            <person name="Walker B."/>
            <person name="Young S."/>
            <person name="Zeng Q."/>
            <person name="Gargeya S."/>
            <person name="Fitzgerald M."/>
            <person name="Haas B."/>
            <person name="Abouelleil A."/>
            <person name="Allen A.W."/>
            <person name="Alvarado L."/>
            <person name="Arachchi H.M."/>
            <person name="Berlin A.M."/>
            <person name="Chapman S.B."/>
            <person name="Gainer-Dewar J."/>
            <person name="Goldberg J."/>
            <person name="Griggs A."/>
            <person name="Gujja S."/>
            <person name="Hansen M."/>
            <person name="Howarth C."/>
            <person name="Imamovic A."/>
            <person name="Ireland A."/>
            <person name="Larimer J."/>
            <person name="McCowan C."/>
            <person name="Murphy C."/>
            <person name="Pearson M."/>
            <person name="Poon T.W."/>
            <person name="Priest M."/>
            <person name="Roberts A."/>
            <person name="Saif S."/>
            <person name="Shea T."/>
            <person name="Sisk P."/>
            <person name="Sykes S."/>
            <person name="Wortman J."/>
            <person name="Nusbaum C."/>
            <person name="Birren B."/>
        </authorList>
    </citation>
    <scope>NUCLEOTIDE SEQUENCE [LARGE SCALE GENOMIC DNA]</scope>
    <source>
        <strain evidence="2 3">FB123-CNA-2</strain>
    </source>
</reference>
<feature type="region of interest" description="Disordered" evidence="1">
    <location>
        <begin position="1"/>
        <end position="36"/>
    </location>
</feature>
<keyword evidence="3" id="KW-1185">Reference proteome</keyword>
<feature type="compositionally biased region" description="Polar residues" evidence="1">
    <location>
        <begin position="8"/>
        <end position="36"/>
    </location>
</feature>
<protein>
    <submittedName>
        <fullName evidence="2">Uncharacterized protein</fullName>
    </submittedName>
</protein>
<dbReference type="HOGENOM" id="CLU_3354098_0_0_11"/>
<accession>S2VHV0</accession>
<dbReference type="AlphaFoldDB" id="S2VHV0"/>